<accession>A0A1C3PDS9</accession>
<protein>
    <submittedName>
        <fullName evidence="1">Uncharacterized protein</fullName>
    </submittedName>
</protein>
<reference evidence="2" key="1">
    <citation type="submission" date="2016-02" db="EMBL/GenBank/DDBJ databases">
        <authorList>
            <person name="Wibberg D."/>
        </authorList>
    </citation>
    <scope>NUCLEOTIDE SEQUENCE [LARGE SCALE GENOMIC DNA]</scope>
</reference>
<keyword evidence="2" id="KW-1185">Reference proteome</keyword>
<sequence length="120" mass="12397">MVCKVAFGRATQEEDTVLPVTLTAANPTAAGATAAMDLTCTGSTSPLAPLTPLPSLAPVTQTITTTKEPAEGTSPRLRLITTRSRTGEIVHGRGGPSSCGCRECTMARHPAALPRLTVVR</sequence>
<evidence type="ECO:0000313" key="1">
    <source>
        <dbReference type="EMBL" id="SBW27808.1"/>
    </source>
</evidence>
<dbReference type="Proteomes" id="UP000199013">
    <property type="component" value="Unassembled WGS sequence"/>
</dbReference>
<evidence type="ECO:0000313" key="2">
    <source>
        <dbReference type="Proteomes" id="UP000199013"/>
    </source>
</evidence>
<organism evidence="1 2">
    <name type="scientific">Candidatus Protofrankia californiensis</name>
    <dbReference type="NCBI Taxonomy" id="1839754"/>
    <lineage>
        <taxon>Bacteria</taxon>
        <taxon>Bacillati</taxon>
        <taxon>Actinomycetota</taxon>
        <taxon>Actinomycetes</taxon>
        <taxon>Frankiales</taxon>
        <taxon>Frankiaceae</taxon>
        <taxon>Protofrankia</taxon>
    </lineage>
</organism>
<name>A0A1C3PDS9_9ACTN</name>
<proteinExistence type="predicted"/>
<gene>
    <name evidence="1" type="ORF">FDG2_5440</name>
</gene>
<dbReference type="AlphaFoldDB" id="A0A1C3PDS9"/>
<dbReference type="EMBL" id="FLUV01002265">
    <property type="protein sequence ID" value="SBW27808.1"/>
    <property type="molecule type" value="Genomic_DNA"/>
</dbReference>